<evidence type="ECO:0000256" key="3">
    <source>
        <dbReference type="ARBA" id="ARBA00010055"/>
    </source>
</evidence>
<dbReference type="InParanoid" id="K1QR77"/>
<dbReference type="AlphaFoldDB" id="K1QR77"/>
<dbReference type="FunFam" id="3.40.20.10:FF:000026">
    <property type="entry name" value="Glia maturation factor"/>
    <property type="match status" value="1"/>
</dbReference>
<dbReference type="Gene3D" id="3.40.20.10">
    <property type="entry name" value="Severin"/>
    <property type="match status" value="1"/>
</dbReference>
<dbReference type="InterPro" id="IPR011171">
    <property type="entry name" value="GMF"/>
</dbReference>
<name>K1QR77_MAGGI</name>
<dbReference type="PROSITE" id="PS51263">
    <property type="entry name" value="ADF_H"/>
    <property type="match status" value="1"/>
</dbReference>
<dbReference type="PANTHER" id="PTHR11249:SF2">
    <property type="entry name" value="GLIA MATURATION FACTOR"/>
    <property type="match status" value="1"/>
</dbReference>
<dbReference type="InterPro" id="IPR002108">
    <property type="entry name" value="ADF-H"/>
</dbReference>
<dbReference type="PANTHER" id="PTHR11249">
    <property type="entry name" value="GLIAL FACTOR NATURATION FACTOR"/>
    <property type="match status" value="1"/>
</dbReference>
<comment type="subcellular location">
    <subcellularLocation>
        <location evidence="2">Cytoplasm</location>
    </subcellularLocation>
    <subcellularLocation>
        <location evidence="1">Nucleus</location>
    </subcellularLocation>
</comment>
<protein>
    <submittedName>
        <fullName evidence="7">Glia maturation factor beta</fullName>
    </submittedName>
</protein>
<dbReference type="InterPro" id="IPR029006">
    <property type="entry name" value="ADF-H/Gelsolin-like_dom_sf"/>
</dbReference>
<dbReference type="GO" id="GO:0071846">
    <property type="term" value="P:actin filament debranching"/>
    <property type="evidence" value="ECO:0007669"/>
    <property type="project" value="InterPro"/>
</dbReference>
<dbReference type="GO" id="GO:0003779">
    <property type="term" value="F:actin binding"/>
    <property type="evidence" value="ECO:0007669"/>
    <property type="project" value="InterPro"/>
</dbReference>
<dbReference type="CDD" id="cd11283">
    <property type="entry name" value="ADF_GMF-beta_like"/>
    <property type="match status" value="1"/>
</dbReference>
<evidence type="ECO:0000256" key="2">
    <source>
        <dbReference type="ARBA" id="ARBA00004496"/>
    </source>
</evidence>
<comment type="similarity">
    <text evidence="3 6">Belongs to the actin-binding proteins ADF family. GMF subfamily.</text>
</comment>
<dbReference type="EMBL" id="JH818403">
    <property type="protein sequence ID" value="EKC31395.1"/>
    <property type="molecule type" value="Genomic_DNA"/>
</dbReference>
<keyword evidence="4" id="KW-0963">Cytoplasm</keyword>
<dbReference type="GO" id="GO:0071933">
    <property type="term" value="F:Arp2/3 complex binding"/>
    <property type="evidence" value="ECO:0007669"/>
    <property type="project" value="InterPro"/>
</dbReference>
<dbReference type="GO" id="GO:0034316">
    <property type="term" value="P:negative regulation of Arp2/3 complex-mediated actin nucleation"/>
    <property type="evidence" value="ECO:0007669"/>
    <property type="project" value="TreeGrafter"/>
</dbReference>
<evidence type="ECO:0000256" key="4">
    <source>
        <dbReference type="ARBA" id="ARBA00022490"/>
    </source>
</evidence>
<dbReference type="Pfam" id="PF00241">
    <property type="entry name" value="Cofilin_ADF"/>
    <property type="match status" value="1"/>
</dbReference>
<dbReference type="SUPFAM" id="SSF55753">
    <property type="entry name" value="Actin depolymerizing proteins"/>
    <property type="match status" value="1"/>
</dbReference>
<evidence type="ECO:0000256" key="6">
    <source>
        <dbReference type="PIRNR" id="PIRNR001788"/>
    </source>
</evidence>
<accession>K1QR77</accession>
<dbReference type="FunCoup" id="K1QR77">
    <property type="interactions" value="329"/>
</dbReference>
<dbReference type="HOGENOM" id="CLU_087056_1_1_1"/>
<dbReference type="GO" id="GO:0030864">
    <property type="term" value="C:cortical actin cytoskeleton"/>
    <property type="evidence" value="ECO:0007669"/>
    <property type="project" value="TreeGrafter"/>
</dbReference>
<evidence type="ECO:0000256" key="5">
    <source>
        <dbReference type="ARBA" id="ARBA00023242"/>
    </source>
</evidence>
<keyword evidence="5" id="KW-0539">Nucleus</keyword>
<dbReference type="SMART" id="SM00102">
    <property type="entry name" value="ADF"/>
    <property type="match status" value="1"/>
</dbReference>
<proteinExistence type="inferred from homology"/>
<dbReference type="GO" id="GO:0005634">
    <property type="term" value="C:nucleus"/>
    <property type="evidence" value="ECO:0007669"/>
    <property type="project" value="UniProtKB-SubCell"/>
</dbReference>
<dbReference type="PIRSF" id="PIRSF001788">
    <property type="entry name" value="GMF-beta"/>
    <property type="match status" value="1"/>
</dbReference>
<gene>
    <name evidence="7" type="ORF">CGI_10017169</name>
</gene>
<sequence length="109" mass="12625">MLKVEKKTMKIIIEEEFDDCTIDELQAELPASQPRYLVISYVRHHDDGRVSYPLCFVFSSPVGCHPEQQMMYAGSVLCLIQTLGLTKTFDIRNPEEFDEEWLLQQLGKV</sequence>
<reference evidence="7" key="1">
    <citation type="journal article" date="2012" name="Nature">
        <title>The oyster genome reveals stress adaptation and complexity of shell formation.</title>
        <authorList>
            <person name="Zhang G."/>
            <person name="Fang X."/>
            <person name="Guo X."/>
            <person name="Li L."/>
            <person name="Luo R."/>
            <person name="Xu F."/>
            <person name="Yang P."/>
            <person name="Zhang L."/>
            <person name="Wang X."/>
            <person name="Qi H."/>
            <person name="Xiong Z."/>
            <person name="Que H."/>
            <person name="Xie Y."/>
            <person name="Holland P.W."/>
            <person name="Paps J."/>
            <person name="Zhu Y."/>
            <person name="Wu F."/>
            <person name="Chen Y."/>
            <person name="Wang J."/>
            <person name="Peng C."/>
            <person name="Meng J."/>
            <person name="Yang L."/>
            <person name="Liu J."/>
            <person name="Wen B."/>
            <person name="Zhang N."/>
            <person name="Huang Z."/>
            <person name="Zhu Q."/>
            <person name="Feng Y."/>
            <person name="Mount A."/>
            <person name="Hedgecock D."/>
            <person name="Xu Z."/>
            <person name="Liu Y."/>
            <person name="Domazet-Loso T."/>
            <person name="Du Y."/>
            <person name="Sun X."/>
            <person name="Zhang S."/>
            <person name="Liu B."/>
            <person name="Cheng P."/>
            <person name="Jiang X."/>
            <person name="Li J."/>
            <person name="Fan D."/>
            <person name="Wang W."/>
            <person name="Fu W."/>
            <person name="Wang T."/>
            <person name="Wang B."/>
            <person name="Zhang J."/>
            <person name="Peng Z."/>
            <person name="Li Y."/>
            <person name="Li N."/>
            <person name="Wang J."/>
            <person name="Chen M."/>
            <person name="He Y."/>
            <person name="Tan F."/>
            <person name="Song X."/>
            <person name="Zheng Q."/>
            <person name="Huang R."/>
            <person name="Yang H."/>
            <person name="Du X."/>
            <person name="Chen L."/>
            <person name="Yang M."/>
            <person name="Gaffney P.M."/>
            <person name="Wang S."/>
            <person name="Luo L."/>
            <person name="She Z."/>
            <person name="Ming Y."/>
            <person name="Huang W."/>
            <person name="Zhang S."/>
            <person name="Huang B."/>
            <person name="Zhang Y."/>
            <person name="Qu T."/>
            <person name="Ni P."/>
            <person name="Miao G."/>
            <person name="Wang J."/>
            <person name="Wang Q."/>
            <person name="Steinberg C.E."/>
            <person name="Wang H."/>
            <person name="Li N."/>
            <person name="Qian L."/>
            <person name="Zhang G."/>
            <person name="Li Y."/>
            <person name="Yang H."/>
            <person name="Liu X."/>
            <person name="Wang J."/>
            <person name="Yin Y."/>
            <person name="Wang J."/>
        </authorList>
    </citation>
    <scope>NUCLEOTIDE SEQUENCE [LARGE SCALE GENOMIC DNA]</scope>
    <source>
        <strain evidence="7">05x7-T-G4-1.051#20</strain>
    </source>
</reference>
<organism evidence="7">
    <name type="scientific">Magallana gigas</name>
    <name type="common">Pacific oyster</name>
    <name type="synonym">Crassostrea gigas</name>
    <dbReference type="NCBI Taxonomy" id="29159"/>
    <lineage>
        <taxon>Eukaryota</taxon>
        <taxon>Metazoa</taxon>
        <taxon>Spiralia</taxon>
        <taxon>Lophotrochozoa</taxon>
        <taxon>Mollusca</taxon>
        <taxon>Bivalvia</taxon>
        <taxon>Autobranchia</taxon>
        <taxon>Pteriomorphia</taxon>
        <taxon>Ostreida</taxon>
        <taxon>Ostreoidea</taxon>
        <taxon>Ostreidae</taxon>
        <taxon>Magallana</taxon>
    </lineage>
</organism>
<evidence type="ECO:0000313" key="7">
    <source>
        <dbReference type="EMBL" id="EKC31395.1"/>
    </source>
</evidence>
<evidence type="ECO:0000256" key="1">
    <source>
        <dbReference type="ARBA" id="ARBA00004123"/>
    </source>
</evidence>